<evidence type="ECO:0000313" key="3">
    <source>
        <dbReference type="EMBL" id="PMD49609.1"/>
    </source>
</evidence>
<reference evidence="3 4" key="1">
    <citation type="submission" date="2016-04" db="EMBL/GenBank/DDBJ databases">
        <title>A degradative enzymes factory behind the ericoid mycorrhizal symbiosis.</title>
        <authorList>
            <consortium name="DOE Joint Genome Institute"/>
            <person name="Martino E."/>
            <person name="Morin E."/>
            <person name="Grelet G."/>
            <person name="Kuo A."/>
            <person name="Kohler A."/>
            <person name="Daghino S."/>
            <person name="Barry K."/>
            <person name="Choi C."/>
            <person name="Cichocki N."/>
            <person name="Clum A."/>
            <person name="Copeland A."/>
            <person name="Hainaut M."/>
            <person name="Haridas S."/>
            <person name="Labutti K."/>
            <person name="Lindquist E."/>
            <person name="Lipzen A."/>
            <person name="Khouja H.-R."/>
            <person name="Murat C."/>
            <person name="Ohm R."/>
            <person name="Olson A."/>
            <person name="Spatafora J."/>
            <person name="Veneault-Fourrey C."/>
            <person name="Henrissat B."/>
            <person name="Grigoriev I."/>
            <person name="Martin F."/>
            <person name="Perotto S."/>
        </authorList>
    </citation>
    <scope>NUCLEOTIDE SEQUENCE [LARGE SCALE GENOMIC DNA]</scope>
    <source>
        <strain evidence="3 4">E</strain>
    </source>
</reference>
<feature type="region of interest" description="Disordered" evidence="1">
    <location>
        <begin position="47"/>
        <end position="77"/>
    </location>
</feature>
<gene>
    <name evidence="3" type="ORF">K444DRAFT_291454</name>
</gene>
<organism evidence="3 4">
    <name type="scientific">Hyaloscypha bicolor E</name>
    <dbReference type="NCBI Taxonomy" id="1095630"/>
    <lineage>
        <taxon>Eukaryota</taxon>
        <taxon>Fungi</taxon>
        <taxon>Dikarya</taxon>
        <taxon>Ascomycota</taxon>
        <taxon>Pezizomycotina</taxon>
        <taxon>Leotiomycetes</taxon>
        <taxon>Helotiales</taxon>
        <taxon>Hyaloscyphaceae</taxon>
        <taxon>Hyaloscypha</taxon>
        <taxon>Hyaloscypha bicolor</taxon>
    </lineage>
</organism>
<keyword evidence="2" id="KW-1133">Transmembrane helix</keyword>
<keyword evidence="2" id="KW-0472">Membrane</keyword>
<dbReference type="AlphaFoldDB" id="A0A2J6SFT2"/>
<evidence type="ECO:0000256" key="2">
    <source>
        <dbReference type="SAM" id="Phobius"/>
    </source>
</evidence>
<feature type="transmembrane region" description="Helical" evidence="2">
    <location>
        <begin position="98"/>
        <end position="127"/>
    </location>
</feature>
<evidence type="ECO:0000256" key="1">
    <source>
        <dbReference type="SAM" id="MobiDB-lite"/>
    </source>
</evidence>
<evidence type="ECO:0000313" key="4">
    <source>
        <dbReference type="Proteomes" id="UP000235371"/>
    </source>
</evidence>
<dbReference type="InParanoid" id="A0A2J6SFT2"/>
<keyword evidence="2" id="KW-0812">Transmembrane</keyword>
<accession>A0A2J6SFT2</accession>
<dbReference type="GeneID" id="36579747"/>
<keyword evidence="4" id="KW-1185">Reference proteome</keyword>
<proteinExistence type="predicted"/>
<dbReference type="Proteomes" id="UP000235371">
    <property type="component" value="Unassembled WGS sequence"/>
</dbReference>
<dbReference type="RefSeq" id="XP_024726513.1">
    <property type="nucleotide sequence ID" value="XM_024871665.1"/>
</dbReference>
<sequence>MNSQQSTVKAIVNPDVPISTSKVCGSRASMTSTNSIPSARNLCSTPTFPIPSERQPSTQSAASRPRRRFKSSRLTGEYPKPWLDNVRDDPDWEAAVCYISALLAFCAVVYYTSIVLAFCIGVCLLGYERVRCSRAKDGMLRR</sequence>
<dbReference type="EMBL" id="KZ613920">
    <property type="protein sequence ID" value="PMD49609.1"/>
    <property type="molecule type" value="Genomic_DNA"/>
</dbReference>
<name>A0A2J6SFT2_9HELO</name>
<protein>
    <submittedName>
        <fullName evidence="3">Uncharacterized protein</fullName>
    </submittedName>
</protein>